<organism evidence="1 2">
    <name type="scientific">Massarina eburnea CBS 473.64</name>
    <dbReference type="NCBI Taxonomy" id="1395130"/>
    <lineage>
        <taxon>Eukaryota</taxon>
        <taxon>Fungi</taxon>
        <taxon>Dikarya</taxon>
        <taxon>Ascomycota</taxon>
        <taxon>Pezizomycotina</taxon>
        <taxon>Dothideomycetes</taxon>
        <taxon>Pleosporomycetidae</taxon>
        <taxon>Pleosporales</taxon>
        <taxon>Massarineae</taxon>
        <taxon>Massarinaceae</taxon>
        <taxon>Massarina</taxon>
    </lineage>
</organism>
<evidence type="ECO:0000313" key="1">
    <source>
        <dbReference type="EMBL" id="KAF2634364.1"/>
    </source>
</evidence>
<dbReference type="AlphaFoldDB" id="A0A6A6RK47"/>
<reference evidence="1" key="1">
    <citation type="journal article" date="2020" name="Stud. Mycol.">
        <title>101 Dothideomycetes genomes: a test case for predicting lifestyles and emergence of pathogens.</title>
        <authorList>
            <person name="Haridas S."/>
            <person name="Albert R."/>
            <person name="Binder M."/>
            <person name="Bloem J."/>
            <person name="Labutti K."/>
            <person name="Salamov A."/>
            <person name="Andreopoulos B."/>
            <person name="Baker S."/>
            <person name="Barry K."/>
            <person name="Bills G."/>
            <person name="Bluhm B."/>
            <person name="Cannon C."/>
            <person name="Castanera R."/>
            <person name="Culley D."/>
            <person name="Daum C."/>
            <person name="Ezra D."/>
            <person name="Gonzalez J."/>
            <person name="Henrissat B."/>
            <person name="Kuo A."/>
            <person name="Liang C."/>
            <person name="Lipzen A."/>
            <person name="Lutzoni F."/>
            <person name="Magnuson J."/>
            <person name="Mondo S."/>
            <person name="Nolan M."/>
            <person name="Ohm R."/>
            <person name="Pangilinan J."/>
            <person name="Park H.-J."/>
            <person name="Ramirez L."/>
            <person name="Alfaro M."/>
            <person name="Sun H."/>
            <person name="Tritt A."/>
            <person name="Yoshinaga Y."/>
            <person name="Zwiers L.-H."/>
            <person name="Turgeon B."/>
            <person name="Goodwin S."/>
            <person name="Spatafora J."/>
            <person name="Crous P."/>
            <person name="Grigoriev I."/>
        </authorList>
    </citation>
    <scope>NUCLEOTIDE SEQUENCE</scope>
    <source>
        <strain evidence="1">CBS 473.64</strain>
    </source>
</reference>
<keyword evidence="2" id="KW-1185">Reference proteome</keyword>
<evidence type="ECO:0000313" key="2">
    <source>
        <dbReference type="Proteomes" id="UP000799753"/>
    </source>
</evidence>
<dbReference type="Proteomes" id="UP000799753">
    <property type="component" value="Unassembled WGS sequence"/>
</dbReference>
<protein>
    <submittedName>
        <fullName evidence="1">Uncharacterized protein</fullName>
    </submittedName>
</protein>
<proteinExistence type="predicted"/>
<gene>
    <name evidence="1" type="ORF">P280DRAFT_278046</name>
</gene>
<name>A0A6A6RK47_9PLEO</name>
<dbReference type="EMBL" id="MU006835">
    <property type="protein sequence ID" value="KAF2634364.1"/>
    <property type="molecule type" value="Genomic_DNA"/>
</dbReference>
<accession>A0A6A6RK47</accession>
<sequence>MKLENGRGAYLYVLRPLERCRGKQTIATIHGDYGVWEMRGEGRNRRHLSSKHKEIGIIRFPGRGDARDQSRDMDNGPLSLQRMDCGRLELQAFLFDKSTEQQAYHHYSVCSGRYGCAIAPSGMSTTSKHESARCESLIWTRSLRTLERRSR</sequence>